<name>A0ABT8K2P3_9MICC</name>
<dbReference type="RefSeq" id="WP_301227440.1">
    <property type="nucleotide sequence ID" value="NZ_JAROCG010000001.1"/>
</dbReference>
<organism evidence="2 3">
    <name type="scientific">Arthrobacter burdickii</name>
    <dbReference type="NCBI Taxonomy" id="3035920"/>
    <lineage>
        <taxon>Bacteria</taxon>
        <taxon>Bacillati</taxon>
        <taxon>Actinomycetota</taxon>
        <taxon>Actinomycetes</taxon>
        <taxon>Micrococcales</taxon>
        <taxon>Micrococcaceae</taxon>
        <taxon>Arthrobacter</taxon>
    </lineage>
</organism>
<proteinExistence type="predicted"/>
<feature type="coiled-coil region" evidence="1">
    <location>
        <begin position="11"/>
        <end position="38"/>
    </location>
</feature>
<sequence length="163" mass="18714">MSVDLAQLQRIHSLEGEIAAAELELRAVKERRTELITELPEFKDLENVRGMLRTAEVKLKLAIRDDRELNALYEQRGEVSYHLHDLRDMLSHHLVAYHPDTGRDVVKDSSARNRQIELSARLSKPGKRVMDQTKLSFSQHFGVRVAIPEAPVAKQLELTQEKK</sequence>
<protein>
    <submittedName>
        <fullName evidence="2">Uncharacterized protein</fullName>
    </submittedName>
</protein>
<reference evidence="2" key="1">
    <citation type="submission" date="2023-06" db="EMBL/GenBank/DDBJ databases">
        <title>MT1 and MT2 Draft Genomes of Novel Species.</title>
        <authorList>
            <person name="Venkateswaran K."/>
        </authorList>
    </citation>
    <scope>NUCLEOTIDE SEQUENCE</scope>
    <source>
        <strain evidence="2">IIF3SC-B10</strain>
    </source>
</reference>
<keyword evidence="1" id="KW-0175">Coiled coil</keyword>
<keyword evidence="3" id="KW-1185">Reference proteome</keyword>
<dbReference type="EMBL" id="JAROCG010000001">
    <property type="protein sequence ID" value="MDN4611457.1"/>
    <property type="molecule type" value="Genomic_DNA"/>
</dbReference>
<evidence type="ECO:0000256" key="1">
    <source>
        <dbReference type="SAM" id="Coils"/>
    </source>
</evidence>
<gene>
    <name evidence="2" type="ORF">P5G52_11350</name>
</gene>
<evidence type="ECO:0000313" key="3">
    <source>
        <dbReference type="Proteomes" id="UP001174209"/>
    </source>
</evidence>
<dbReference type="Proteomes" id="UP001174209">
    <property type="component" value="Unassembled WGS sequence"/>
</dbReference>
<accession>A0ABT8K2P3</accession>
<evidence type="ECO:0000313" key="2">
    <source>
        <dbReference type="EMBL" id="MDN4611457.1"/>
    </source>
</evidence>
<comment type="caution">
    <text evidence="2">The sequence shown here is derived from an EMBL/GenBank/DDBJ whole genome shotgun (WGS) entry which is preliminary data.</text>
</comment>